<evidence type="ECO:0008006" key="3">
    <source>
        <dbReference type="Google" id="ProtNLM"/>
    </source>
</evidence>
<dbReference type="RefSeq" id="WP_066987002.1">
    <property type="nucleotide sequence ID" value="NZ_LUUI01000151.1"/>
</dbReference>
<evidence type="ECO:0000313" key="1">
    <source>
        <dbReference type="EMBL" id="OAI10668.1"/>
    </source>
</evidence>
<dbReference type="OrthoDB" id="5572473at2"/>
<comment type="caution">
    <text evidence="1">The sequence shown here is derived from an EMBL/GenBank/DDBJ whole genome shotgun (WGS) entry which is preliminary data.</text>
</comment>
<dbReference type="STRING" id="980561.A1359_16245"/>
<dbReference type="EMBL" id="LUUI01000151">
    <property type="protein sequence ID" value="OAI10668.1"/>
    <property type="molecule type" value="Genomic_DNA"/>
</dbReference>
<organism evidence="1 2">
    <name type="scientific">Methylomonas lenta</name>
    <dbReference type="NCBI Taxonomy" id="980561"/>
    <lineage>
        <taxon>Bacteria</taxon>
        <taxon>Pseudomonadati</taxon>
        <taxon>Pseudomonadota</taxon>
        <taxon>Gammaproteobacteria</taxon>
        <taxon>Methylococcales</taxon>
        <taxon>Methylococcaceae</taxon>
        <taxon>Methylomonas</taxon>
    </lineage>
</organism>
<protein>
    <recommendedName>
        <fullName evidence="3">HEAT repeat domain-containing protein</fullName>
    </recommendedName>
</protein>
<proteinExistence type="predicted"/>
<gene>
    <name evidence="1" type="ORF">A1359_16245</name>
</gene>
<keyword evidence="2" id="KW-1185">Reference proteome</keyword>
<dbReference type="Proteomes" id="UP000078476">
    <property type="component" value="Unassembled WGS sequence"/>
</dbReference>
<accession>A0A177MY85</accession>
<evidence type="ECO:0000313" key="2">
    <source>
        <dbReference type="Proteomes" id="UP000078476"/>
    </source>
</evidence>
<sequence length="109" mass="12438">MGCCDDPTEPKKMDRRDVIRLQEQYGNLVRDLLTEDPEKVILKLLNNANNYLTELAALSAYHAAVRFKAIDLLEQTSQSVLQQIIQKEPDSEFGIAAKTRLEHIIARDK</sequence>
<name>A0A177MY85_9GAMM</name>
<dbReference type="AlphaFoldDB" id="A0A177MY85"/>
<reference evidence="1 2" key="1">
    <citation type="submission" date="2016-03" db="EMBL/GenBank/DDBJ databases">
        <authorList>
            <person name="Ploux O."/>
        </authorList>
    </citation>
    <scope>NUCLEOTIDE SEQUENCE [LARGE SCALE GENOMIC DNA]</scope>
    <source>
        <strain evidence="1 2">R-45370</strain>
    </source>
</reference>